<accession>A0A2U8W6K2</accession>
<evidence type="ECO:0000313" key="1">
    <source>
        <dbReference type="EMBL" id="AWN41724.1"/>
    </source>
</evidence>
<proteinExistence type="predicted"/>
<keyword evidence="2" id="KW-1185">Reference proteome</keyword>
<organism evidence="1 2">
    <name type="scientific">Methylobacterium durans</name>
    <dbReference type="NCBI Taxonomy" id="2202825"/>
    <lineage>
        <taxon>Bacteria</taxon>
        <taxon>Pseudomonadati</taxon>
        <taxon>Pseudomonadota</taxon>
        <taxon>Alphaproteobacteria</taxon>
        <taxon>Hyphomicrobiales</taxon>
        <taxon>Methylobacteriaceae</taxon>
        <taxon>Methylobacterium</taxon>
    </lineage>
</organism>
<gene>
    <name evidence="1" type="ORF">DK389_15920</name>
</gene>
<name>A0A2U8W6K2_9HYPH</name>
<dbReference type="KEGG" id="mets:DK389_15920"/>
<dbReference type="InterPro" id="IPR010836">
    <property type="entry name" value="SapC"/>
</dbReference>
<evidence type="ECO:0000313" key="2">
    <source>
        <dbReference type="Proteomes" id="UP000245926"/>
    </source>
</evidence>
<dbReference type="Proteomes" id="UP000245926">
    <property type="component" value="Chromosome"/>
</dbReference>
<evidence type="ECO:0008006" key="3">
    <source>
        <dbReference type="Google" id="ProtNLM"/>
    </source>
</evidence>
<reference evidence="2" key="1">
    <citation type="submission" date="2018-05" db="EMBL/GenBank/DDBJ databases">
        <title>Complete Genome Sequence of Methylobacterium sp. 17SD2-17.</title>
        <authorList>
            <person name="Srinivasan S."/>
        </authorList>
    </citation>
    <scope>NUCLEOTIDE SEQUENCE [LARGE SCALE GENOMIC DNA]</scope>
    <source>
        <strain evidence="2">17SD2-17</strain>
    </source>
</reference>
<sequence length="245" mass="26569">MYRSLRALKQGSSEIIFDLHNYEGLEEILFSPVVAVEAKSLARHFPLAWRRVGDKFEFIALLSLSPLVVGSNHLLGPGLTRPLLVEAYPLTVTAVAGEDGQSSVLIDEVPHRPESSGNPVFTASGGFTESAAHRMNALRVFASDRDRTAAYTQALAAEGLLEDWPLRLKIGEDGIEFGGLCVLARAPAQRERLATIVAQHGFPFAELVTFHDLSLFNMQRLVDQHRTGRLAAQAAATQAPAGESA</sequence>
<dbReference type="EMBL" id="CP029550">
    <property type="protein sequence ID" value="AWN41724.1"/>
    <property type="molecule type" value="Genomic_DNA"/>
</dbReference>
<dbReference type="OrthoDB" id="7831378at2"/>
<dbReference type="AlphaFoldDB" id="A0A2U8W6K2"/>
<dbReference type="Pfam" id="PF07277">
    <property type="entry name" value="SapC"/>
    <property type="match status" value="1"/>
</dbReference>
<protein>
    <recommendedName>
        <fullName evidence="3">SapC family protein</fullName>
    </recommendedName>
</protein>
<dbReference type="RefSeq" id="WP_109891007.1">
    <property type="nucleotide sequence ID" value="NZ_CP029550.1"/>
</dbReference>